<proteinExistence type="predicted"/>
<dbReference type="AlphaFoldDB" id="A0A7W3TDX9"/>
<organism evidence="2 3">
    <name type="scientific">Streptomyces alkaliphilus</name>
    <dbReference type="NCBI Taxonomy" id="1472722"/>
    <lineage>
        <taxon>Bacteria</taxon>
        <taxon>Bacillati</taxon>
        <taxon>Actinomycetota</taxon>
        <taxon>Actinomycetes</taxon>
        <taxon>Kitasatosporales</taxon>
        <taxon>Streptomycetaceae</taxon>
        <taxon>Streptomyces</taxon>
    </lineage>
</organism>
<dbReference type="RefSeq" id="WP_182606590.1">
    <property type="nucleotide sequence ID" value="NZ_VKHT01000379.1"/>
</dbReference>
<sequence>MPYALAHAPGLQPEDYGVLIRLLLRDPRQPSSVIALAREFQADGWKMGEKRLREVMKRLKAAGHVEHGRWYNPDLKRPEWQFRVYRNPANNQAYVQQGTDTFSQVSPIGRKSADRPGGPVSDPAETGVYAGQPDRAVSGGSAADPAETGGSETGVYAGQPDRAEIGGSAGSPP</sequence>
<dbReference type="EMBL" id="VKHT01000379">
    <property type="protein sequence ID" value="MBB0245056.1"/>
    <property type="molecule type" value="Genomic_DNA"/>
</dbReference>
<evidence type="ECO:0000313" key="2">
    <source>
        <dbReference type="EMBL" id="MBB0245056.1"/>
    </source>
</evidence>
<name>A0A7W3TDX9_9ACTN</name>
<keyword evidence="3" id="KW-1185">Reference proteome</keyword>
<accession>A0A7W3TDX9</accession>
<reference evidence="3" key="1">
    <citation type="submission" date="2019-10" db="EMBL/GenBank/DDBJ databases">
        <title>Streptomyces sp. nov., a novel actinobacterium isolated from alkaline environment.</title>
        <authorList>
            <person name="Golinska P."/>
        </authorList>
    </citation>
    <scope>NUCLEOTIDE SEQUENCE [LARGE SCALE GENOMIC DNA]</scope>
    <source>
        <strain evidence="3">DSM 42118</strain>
    </source>
</reference>
<feature type="region of interest" description="Disordered" evidence="1">
    <location>
        <begin position="104"/>
        <end position="173"/>
    </location>
</feature>
<evidence type="ECO:0000256" key="1">
    <source>
        <dbReference type="SAM" id="MobiDB-lite"/>
    </source>
</evidence>
<evidence type="ECO:0000313" key="3">
    <source>
        <dbReference type="Proteomes" id="UP000538929"/>
    </source>
</evidence>
<gene>
    <name evidence="2" type="ORF">FNQ90_13290</name>
</gene>
<comment type="caution">
    <text evidence="2">The sequence shown here is derived from an EMBL/GenBank/DDBJ whole genome shotgun (WGS) entry which is preliminary data.</text>
</comment>
<feature type="non-terminal residue" evidence="2">
    <location>
        <position position="173"/>
    </location>
</feature>
<protein>
    <submittedName>
        <fullName evidence="2">Uncharacterized protein</fullName>
    </submittedName>
</protein>
<dbReference type="Proteomes" id="UP000538929">
    <property type="component" value="Unassembled WGS sequence"/>
</dbReference>